<dbReference type="InterPro" id="IPR047761">
    <property type="entry name" value="NadS-like"/>
</dbReference>
<dbReference type="InterPro" id="IPR052359">
    <property type="entry name" value="HTH-type_reg/antitoxin"/>
</dbReference>
<keyword evidence="2" id="KW-0238">DNA-binding</keyword>
<dbReference type="PANTHER" id="PTHR36511">
    <property type="entry name" value="MERR FAMILY BACTERIAL REGULATORY PROTEIN"/>
    <property type="match status" value="1"/>
</dbReference>
<organism evidence="5 6">
    <name type="scientific">Serratia fonticola</name>
    <dbReference type="NCBI Taxonomy" id="47917"/>
    <lineage>
        <taxon>Bacteria</taxon>
        <taxon>Pseudomonadati</taxon>
        <taxon>Pseudomonadota</taxon>
        <taxon>Gammaproteobacteria</taxon>
        <taxon>Enterobacterales</taxon>
        <taxon>Yersiniaceae</taxon>
        <taxon>Serratia</taxon>
    </lineage>
</organism>
<proteinExistence type="predicted"/>
<accession>A0A3S4WQV8</accession>
<dbReference type="SMART" id="SM00530">
    <property type="entry name" value="HTH_XRE"/>
    <property type="match status" value="1"/>
</dbReference>
<dbReference type="Proteomes" id="UP000270487">
    <property type="component" value="Chromosome"/>
</dbReference>
<evidence type="ECO:0000256" key="1">
    <source>
        <dbReference type="ARBA" id="ARBA00023015"/>
    </source>
</evidence>
<keyword evidence="3" id="KW-0804">Transcription</keyword>
<dbReference type="Gene3D" id="1.10.260.40">
    <property type="entry name" value="lambda repressor-like DNA-binding domains"/>
    <property type="match status" value="1"/>
</dbReference>
<name>A0A3S4WQV8_SERFO</name>
<protein>
    <submittedName>
        <fullName evidence="5">Putative transcriptional regulator</fullName>
    </submittedName>
</protein>
<sequence>MDKELFNDLVESMEQMVAIEKGEMQPARVHRHHIPNVKSLREASGMKQEEFAQAVGVSPSLVQSWEQNRRIPSGSSLKILLMIERHPTIINDLLAI</sequence>
<dbReference type="PANTHER" id="PTHR36511:SF3">
    <property type="entry name" value="ANTITOXIN HIGA-2"/>
    <property type="match status" value="1"/>
</dbReference>
<evidence type="ECO:0000256" key="2">
    <source>
        <dbReference type="ARBA" id="ARBA00023125"/>
    </source>
</evidence>
<dbReference type="Pfam" id="PF01381">
    <property type="entry name" value="HTH_3"/>
    <property type="match status" value="1"/>
</dbReference>
<keyword evidence="1" id="KW-0805">Transcription regulation</keyword>
<evidence type="ECO:0000259" key="4">
    <source>
        <dbReference type="PROSITE" id="PS50943"/>
    </source>
</evidence>
<dbReference type="PROSITE" id="PS50943">
    <property type="entry name" value="HTH_CROC1"/>
    <property type="match status" value="1"/>
</dbReference>
<evidence type="ECO:0000313" key="5">
    <source>
        <dbReference type="EMBL" id="VEI63292.1"/>
    </source>
</evidence>
<dbReference type="EMBL" id="LR134492">
    <property type="protein sequence ID" value="VEI63292.1"/>
    <property type="molecule type" value="Genomic_DNA"/>
</dbReference>
<gene>
    <name evidence="5" type="ORF">NCTC13193_00720</name>
</gene>
<dbReference type="InterPro" id="IPR010982">
    <property type="entry name" value="Lambda_DNA-bd_dom_sf"/>
</dbReference>
<dbReference type="GO" id="GO:0003677">
    <property type="term" value="F:DNA binding"/>
    <property type="evidence" value="ECO:0007669"/>
    <property type="project" value="UniProtKB-KW"/>
</dbReference>
<feature type="domain" description="HTH cro/C1-type" evidence="4">
    <location>
        <begin position="37"/>
        <end position="80"/>
    </location>
</feature>
<dbReference type="AlphaFoldDB" id="A0A3S4WQV8"/>
<dbReference type="NCBIfam" id="NF041265">
    <property type="entry name" value="NadS"/>
    <property type="match status" value="1"/>
</dbReference>
<evidence type="ECO:0000313" key="6">
    <source>
        <dbReference type="Proteomes" id="UP000270487"/>
    </source>
</evidence>
<dbReference type="SUPFAM" id="SSF47413">
    <property type="entry name" value="lambda repressor-like DNA-binding domains"/>
    <property type="match status" value="1"/>
</dbReference>
<dbReference type="RefSeq" id="WP_121608628.1">
    <property type="nucleotide sequence ID" value="NZ_CAMITP010000007.1"/>
</dbReference>
<dbReference type="CDD" id="cd00093">
    <property type="entry name" value="HTH_XRE"/>
    <property type="match status" value="1"/>
</dbReference>
<reference evidence="5 6" key="1">
    <citation type="submission" date="2018-12" db="EMBL/GenBank/DDBJ databases">
        <authorList>
            <consortium name="Pathogen Informatics"/>
        </authorList>
    </citation>
    <scope>NUCLEOTIDE SEQUENCE [LARGE SCALE GENOMIC DNA]</scope>
    <source>
        <strain evidence="5 6">NCTC13193</strain>
    </source>
</reference>
<dbReference type="InterPro" id="IPR001387">
    <property type="entry name" value="Cro/C1-type_HTH"/>
</dbReference>
<evidence type="ECO:0000256" key="3">
    <source>
        <dbReference type="ARBA" id="ARBA00023163"/>
    </source>
</evidence>